<dbReference type="SUPFAM" id="SSF81296">
    <property type="entry name" value="E set domains"/>
    <property type="match status" value="1"/>
</dbReference>
<dbReference type="Gene3D" id="2.60.40.640">
    <property type="match status" value="1"/>
</dbReference>
<reference evidence="2" key="1">
    <citation type="journal article" date="2020" name="Microb. Genom.">
        <title>Genetic diversity of clinical and environmental Mucorales isolates obtained from an investigation of mucormycosis cases among solid organ transplant recipients.</title>
        <authorList>
            <person name="Nguyen M.H."/>
            <person name="Kaul D."/>
            <person name="Muto C."/>
            <person name="Cheng S.J."/>
            <person name="Richter R.A."/>
            <person name="Bruno V.M."/>
            <person name="Liu G."/>
            <person name="Beyhan S."/>
            <person name="Sundermann A.J."/>
            <person name="Mounaud S."/>
            <person name="Pasculle A.W."/>
            <person name="Nierman W.C."/>
            <person name="Driscoll E."/>
            <person name="Cumbie R."/>
            <person name="Clancy C.J."/>
            <person name="Dupont C.L."/>
        </authorList>
    </citation>
    <scope>NUCLEOTIDE SEQUENCE</scope>
    <source>
        <strain evidence="2">GL16</strain>
    </source>
</reference>
<dbReference type="Pfam" id="PF02752">
    <property type="entry name" value="Arrestin_C"/>
    <property type="match status" value="1"/>
</dbReference>
<dbReference type="InterPro" id="IPR014756">
    <property type="entry name" value="Ig_E-set"/>
</dbReference>
<dbReference type="GO" id="GO:0015031">
    <property type="term" value="P:protein transport"/>
    <property type="evidence" value="ECO:0007669"/>
    <property type="project" value="TreeGrafter"/>
</dbReference>
<proteinExistence type="predicted"/>
<feature type="domain" description="Arrestin C-terminal-like" evidence="1">
    <location>
        <begin position="171"/>
        <end position="298"/>
    </location>
</feature>
<dbReference type="InterPro" id="IPR014752">
    <property type="entry name" value="Arrestin-like_C"/>
</dbReference>
<dbReference type="OrthoDB" id="2230611at2759"/>
<dbReference type="EMBL" id="JAANIT010001186">
    <property type="protein sequence ID" value="KAG1541720.1"/>
    <property type="molecule type" value="Genomic_DNA"/>
</dbReference>
<dbReference type="PANTHER" id="PTHR11188:SF17">
    <property type="entry name" value="FI21816P1"/>
    <property type="match status" value="1"/>
</dbReference>
<evidence type="ECO:0000259" key="1">
    <source>
        <dbReference type="Pfam" id="PF02752"/>
    </source>
</evidence>
<dbReference type="OMA" id="GWSIKNQ"/>
<evidence type="ECO:0000313" key="2">
    <source>
        <dbReference type="EMBL" id="KAG1541720.1"/>
    </source>
</evidence>
<comment type="caution">
    <text evidence="2">The sequence shown here is derived from an EMBL/GenBank/DDBJ whole genome shotgun (WGS) entry which is preliminary data.</text>
</comment>
<name>A0A9P6Y809_RHIOR</name>
<dbReference type="InterPro" id="IPR050357">
    <property type="entry name" value="Arrestin_domain-protein"/>
</dbReference>
<accession>A0A9P6Y809</accession>
<sequence>MLEISLLPEFGWSIKNEPVYGPGSAFQGFVKLNISEEKLQASNRLRIVYHATEATYGVADISPIYSNQLFGSQKVLWKKSSGCLIKPHTEIVFPFIIQMPMIQFPPSTNITSDSKVLAYHTNFTLSAFLDSESGDSIIKTHKKILYMPFIETTVCKQPILISSKKSAHGASVSLSAMEYLPGNSISVKLTLDSSLQPSIDSVSISLYQIQTWRKIIEKTRLLFNTEKKHKHLISDQSTKIESEASSHQLKLDIPVETIPSFSYSPVFTIGYQLQIKLRKKIWSQSIEFPNIPITIGTLGYGIRSSEEIKVYSNFKSVFSEERQDDGMATLPAPRFLDVVEYEDSLPIYENIRLPTYEHATVDICN</sequence>
<evidence type="ECO:0000313" key="3">
    <source>
        <dbReference type="Proteomes" id="UP000717996"/>
    </source>
</evidence>
<dbReference type="PANTHER" id="PTHR11188">
    <property type="entry name" value="ARRESTIN DOMAIN CONTAINING PROTEIN"/>
    <property type="match status" value="1"/>
</dbReference>
<dbReference type="Proteomes" id="UP000717996">
    <property type="component" value="Unassembled WGS sequence"/>
</dbReference>
<protein>
    <recommendedName>
        <fullName evidence="1">Arrestin C-terminal-like domain-containing protein</fullName>
    </recommendedName>
</protein>
<dbReference type="GO" id="GO:0005737">
    <property type="term" value="C:cytoplasm"/>
    <property type="evidence" value="ECO:0007669"/>
    <property type="project" value="TreeGrafter"/>
</dbReference>
<gene>
    <name evidence="2" type="ORF">G6F51_007719</name>
</gene>
<dbReference type="InterPro" id="IPR011022">
    <property type="entry name" value="Arrestin_C-like"/>
</dbReference>
<organism evidence="2 3">
    <name type="scientific">Rhizopus oryzae</name>
    <name type="common">Mucormycosis agent</name>
    <name type="synonym">Rhizopus arrhizus var. delemar</name>
    <dbReference type="NCBI Taxonomy" id="64495"/>
    <lineage>
        <taxon>Eukaryota</taxon>
        <taxon>Fungi</taxon>
        <taxon>Fungi incertae sedis</taxon>
        <taxon>Mucoromycota</taxon>
        <taxon>Mucoromycotina</taxon>
        <taxon>Mucoromycetes</taxon>
        <taxon>Mucorales</taxon>
        <taxon>Mucorineae</taxon>
        <taxon>Rhizopodaceae</taxon>
        <taxon>Rhizopus</taxon>
    </lineage>
</organism>
<dbReference type="AlphaFoldDB" id="A0A9P6Y809"/>